<gene>
    <name evidence="1" type="ORF">JK358_21825</name>
</gene>
<sequence>MFTDRVARAIASGEVVHVFRRWSVARVRAGGTQRTSAGIIEIVAVEPVAASDITDEAARAAGERDAAAVFAAFRGAAADQIFRITVRGAGPDERDALSERAVLSQAEVAEITAALARLDRASRRGPWTAPVLRAIAANASLRAADLALLLDRDRDSLKLDIRKLKNLGLTHSLDTGYRIAPRGAAYLRVID</sequence>
<comment type="caution">
    <text evidence="1">The sequence shown here is derived from an EMBL/GenBank/DDBJ whole genome shotgun (WGS) entry which is preliminary data.</text>
</comment>
<proteinExistence type="predicted"/>
<dbReference type="Proteomes" id="UP000602198">
    <property type="component" value="Unassembled WGS sequence"/>
</dbReference>
<dbReference type="RefSeq" id="WP_201950220.1">
    <property type="nucleotide sequence ID" value="NZ_JAERRJ010000008.1"/>
</dbReference>
<organism evidence="1 2">
    <name type="scientific">Nocardia acididurans</name>
    <dbReference type="NCBI Taxonomy" id="2802282"/>
    <lineage>
        <taxon>Bacteria</taxon>
        <taxon>Bacillati</taxon>
        <taxon>Actinomycetota</taxon>
        <taxon>Actinomycetes</taxon>
        <taxon>Mycobacteriales</taxon>
        <taxon>Nocardiaceae</taxon>
        <taxon>Nocardia</taxon>
    </lineage>
</organism>
<evidence type="ECO:0000313" key="2">
    <source>
        <dbReference type="Proteomes" id="UP000602198"/>
    </source>
</evidence>
<reference evidence="1 2" key="1">
    <citation type="submission" date="2021-01" db="EMBL/GenBank/DDBJ databases">
        <title>WGS of actinomycetes isolated from Thailand.</title>
        <authorList>
            <person name="Thawai C."/>
        </authorList>
    </citation>
    <scope>NUCLEOTIDE SEQUENCE [LARGE SCALE GENOMIC DNA]</scope>
    <source>
        <strain evidence="1 2">LPG 2</strain>
    </source>
</reference>
<dbReference type="EMBL" id="JAERRJ010000008">
    <property type="protein sequence ID" value="MBL1077041.1"/>
    <property type="molecule type" value="Genomic_DNA"/>
</dbReference>
<keyword evidence="2" id="KW-1185">Reference proteome</keyword>
<protein>
    <submittedName>
        <fullName evidence="1">ASCH domain-containing protein</fullName>
    </submittedName>
</protein>
<name>A0ABS1M8X1_9NOCA</name>
<accession>A0ABS1M8X1</accession>
<evidence type="ECO:0000313" key="1">
    <source>
        <dbReference type="EMBL" id="MBL1077041.1"/>
    </source>
</evidence>